<keyword evidence="1" id="KW-0812">Transmembrane</keyword>
<gene>
    <name evidence="2" type="ORF">BOO69_09565</name>
</gene>
<protein>
    <submittedName>
        <fullName evidence="2">Uncharacterized protein</fullName>
    </submittedName>
</protein>
<dbReference type="Proteomes" id="UP000181897">
    <property type="component" value="Chromosome"/>
</dbReference>
<organism evidence="2 3">
    <name type="scientific">Sulfitobacter alexandrii</name>
    <dbReference type="NCBI Taxonomy" id="1917485"/>
    <lineage>
        <taxon>Bacteria</taxon>
        <taxon>Pseudomonadati</taxon>
        <taxon>Pseudomonadota</taxon>
        <taxon>Alphaproteobacteria</taxon>
        <taxon>Rhodobacterales</taxon>
        <taxon>Roseobacteraceae</taxon>
        <taxon>Sulfitobacter</taxon>
    </lineage>
</organism>
<dbReference type="RefSeq" id="WP_071971967.1">
    <property type="nucleotide sequence ID" value="NZ_CP018076.1"/>
</dbReference>
<keyword evidence="1" id="KW-1133">Transmembrane helix</keyword>
<keyword evidence="3" id="KW-1185">Reference proteome</keyword>
<dbReference type="EMBL" id="CP018076">
    <property type="protein sequence ID" value="APE43634.1"/>
    <property type="molecule type" value="Genomic_DNA"/>
</dbReference>
<sequence length="59" mass="6008">MSILAYSLAVIAQLFSLWLAVGAGGAIRDGNREYAQIGCYGALLSAGAAACLYILAGDI</sequence>
<name>A0A1J0WH55_9RHOB</name>
<reference evidence="2 3" key="1">
    <citation type="submission" date="2016-11" db="EMBL/GenBank/DDBJ databases">
        <title>Complete genome sequence of Sulfitobacter sp. AM1-D1, a toxic bacteria associated with marine dinoflagellate Alexandrium minutum in East China Sea.</title>
        <authorList>
            <person name="Yang Q."/>
            <person name="Zhang X."/>
            <person name="Tian X."/>
        </authorList>
    </citation>
    <scope>NUCLEOTIDE SEQUENCE [LARGE SCALE GENOMIC DNA]</scope>
    <source>
        <strain evidence="2 3">AM1-D1</strain>
    </source>
</reference>
<evidence type="ECO:0000256" key="1">
    <source>
        <dbReference type="SAM" id="Phobius"/>
    </source>
</evidence>
<keyword evidence="1" id="KW-0472">Membrane</keyword>
<accession>A0A1J0WH55</accession>
<proteinExistence type="predicted"/>
<dbReference type="AlphaFoldDB" id="A0A1J0WH55"/>
<feature type="transmembrane region" description="Helical" evidence="1">
    <location>
        <begin position="34"/>
        <end position="56"/>
    </location>
</feature>
<evidence type="ECO:0000313" key="2">
    <source>
        <dbReference type="EMBL" id="APE43634.1"/>
    </source>
</evidence>
<dbReference type="STRING" id="1917485.BOO69_09565"/>
<evidence type="ECO:0000313" key="3">
    <source>
        <dbReference type="Proteomes" id="UP000181897"/>
    </source>
</evidence>
<dbReference type="KEGG" id="suam:BOO69_09565"/>